<protein>
    <submittedName>
        <fullName evidence="2">Leucine-rich repeat-containing protein 56</fullName>
    </submittedName>
</protein>
<dbReference type="SUPFAM" id="SSF52058">
    <property type="entry name" value="L domain-like"/>
    <property type="match status" value="1"/>
</dbReference>
<keyword evidence="3" id="KW-1185">Reference proteome</keyword>
<dbReference type="Proteomes" id="UP000037460">
    <property type="component" value="Unassembled WGS sequence"/>
</dbReference>
<dbReference type="AlphaFoldDB" id="A0A0M0J7V9"/>
<dbReference type="PANTHER" id="PTHR22708:SF0">
    <property type="entry name" value="LEUCINE-RICH REPEAT-CONTAINING PROTEIN 56"/>
    <property type="match status" value="1"/>
</dbReference>
<evidence type="ECO:0000313" key="3">
    <source>
        <dbReference type="Proteomes" id="UP000037460"/>
    </source>
</evidence>
<accession>A0A0M0J7V9</accession>
<evidence type="ECO:0000256" key="1">
    <source>
        <dbReference type="SAM" id="MobiDB-lite"/>
    </source>
</evidence>
<feature type="region of interest" description="Disordered" evidence="1">
    <location>
        <begin position="315"/>
        <end position="378"/>
    </location>
</feature>
<proteinExistence type="predicted"/>
<feature type="compositionally biased region" description="Low complexity" evidence="1">
    <location>
        <begin position="262"/>
        <end position="281"/>
    </location>
</feature>
<feature type="region of interest" description="Disordered" evidence="1">
    <location>
        <begin position="262"/>
        <end position="287"/>
    </location>
</feature>
<dbReference type="PANTHER" id="PTHR22708">
    <property type="entry name" value="LEUCINE-RICH REPEAT-CONTAINING PROTEIN 56"/>
    <property type="match status" value="1"/>
</dbReference>
<dbReference type="OrthoDB" id="676979at2759"/>
<evidence type="ECO:0000313" key="2">
    <source>
        <dbReference type="EMBL" id="KOO22545.1"/>
    </source>
</evidence>
<gene>
    <name evidence="2" type="ORF">Ctob_006011</name>
</gene>
<dbReference type="EMBL" id="JWZX01003270">
    <property type="protein sequence ID" value="KOO22545.1"/>
    <property type="molecule type" value="Genomic_DNA"/>
</dbReference>
<comment type="caution">
    <text evidence="2">The sequence shown here is derived from an EMBL/GenBank/DDBJ whole genome shotgun (WGS) entry which is preliminary data.</text>
</comment>
<name>A0A0M0J7V9_9EUKA</name>
<sequence length="396" mass="41619">MYEAAQEFLPDEHIRELAKCDDLEAVAYLAFTVDTSENSLGELGRQVPNLRELRLNGSNISTLRDLGTGLAKLRVLWLARSGLRLLEGIGAFNTLTELYLAFNEVQDLSPLMEADRLQVLDLEANAVTDLAQIAYLSGCAELHALTLEGNPIAEGAGYRAQVKQALPQLELLDDLALGDAADPASRTAVAATAAVDVDDAHASDEGGCAGWASAADDATEDGADLSYLLAQLDRRELQLALRAKRRAAVDAQIAGQLEAAAAAEGRTPSSSAGGLGAPPSAETSASDAQIVEEEALELLDELRRFKLRSAVEGTVPLDSSSDEDFLPPPPPMAPSDASRSRARRQGGGAVREGHRDGRGTPVGAADEGVLLDEGGGEGDILLLDVDSASAPRARNH</sequence>
<organism evidence="2 3">
    <name type="scientific">Chrysochromulina tobinii</name>
    <dbReference type="NCBI Taxonomy" id="1460289"/>
    <lineage>
        <taxon>Eukaryota</taxon>
        <taxon>Haptista</taxon>
        <taxon>Haptophyta</taxon>
        <taxon>Prymnesiophyceae</taxon>
        <taxon>Prymnesiales</taxon>
        <taxon>Chrysochromulinaceae</taxon>
        <taxon>Chrysochromulina</taxon>
    </lineage>
</organism>
<reference evidence="3" key="1">
    <citation type="journal article" date="2015" name="PLoS Genet.">
        <title>Genome Sequence and Transcriptome Analyses of Chrysochromulina tobin: Metabolic Tools for Enhanced Algal Fitness in the Prominent Order Prymnesiales (Haptophyceae).</title>
        <authorList>
            <person name="Hovde B.T."/>
            <person name="Deodato C.R."/>
            <person name="Hunsperger H.M."/>
            <person name="Ryken S.A."/>
            <person name="Yost W."/>
            <person name="Jha R.K."/>
            <person name="Patterson J."/>
            <person name="Monnat R.J. Jr."/>
            <person name="Barlow S.B."/>
            <person name="Starkenburg S.R."/>
            <person name="Cattolico R.A."/>
        </authorList>
    </citation>
    <scope>NUCLEOTIDE SEQUENCE</scope>
    <source>
        <strain evidence="3">CCMP291</strain>
    </source>
</reference>
<dbReference type="Pfam" id="PF14580">
    <property type="entry name" value="LRR_9"/>
    <property type="match status" value="1"/>
</dbReference>
<dbReference type="InterPro" id="IPR040091">
    <property type="entry name" value="LRRC56"/>
</dbReference>
<dbReference type="InterPro" id="IPR032675">
    <property type="entry name" value="LRR_dom_sf"/>
</dbReference>
<dbReference type="Gene3D" id="3.80.10.10">
    <property type="entry name" value="Ribonuclease Inhibitor"/>
    <property type="match status" value="1"/>
</dbReference>